<feature type="compositionally biased region" description="Pro residues" evidence="1">
    <location>
        <begin position="145"/>
        <end position="167"/>
    </location>
</feature>
<evidence type="ECO:0000256" key="1">
    <source>
        <dbReference type="SAM" id="MobiDB-lite"/>
    </source>
</evidence>
<organism evidence="3 4">
    <name type="scientific">Meiothermus taiwanensis WR-220</name>
    <dbReference type="NCBI Taxonomy" id="1339250"/>
    <lineage>
        <taxon>Bacteria</taxon>
        <taxon>Thermotogati</taxon>
        <taxon>Deinococcota</taxon>
        <taxon>Deinococci</taxon>
        <taxon>Thermales</taxon>
        <taxon>Thermaceae</taxon>
        <taxon>Meiothermus</taxon>
    </lineage>
</organism>
<dbReference type="Proteomes" id="UP000263013">
    <property type="component" value="Chromosome"/>
</dbReference>
<proteinExistence type="predicted"/>
<sequence>MDESKPVCACCRLLNMGKYDARLSQLTQSPIIARLEGPGGLLALSSRELFYLDDNTSQSSRLSIIKRISVNKQTGTIDVMSEQGILMSIAPAAFQKDELKLFLESLKGHVLRAKSEATQTDEPPRVVESVETPPPTPDAAREASVPPPSPPTPQPTYPTPPETPPVAPAFSNQLNITEPAKTLPDEPSDSIWAYEGSPKPSSAAPVPAPAPTPTATDARSEASPAPKVSAQGRGPSSTQRVISVLLKVSALITAGVTGGYLVVNMGSTSDIWVPLGVISVGLSLALIQWRLSEPY</sequence>
<gene>
    <name evidence="3" type="ORF">Mtai_v1c27190</name>
</gene>
<evidence type="ECO:0000313" key="3">
    <source>
        <dbReference type="EMBL" id="AWR87947.1"/>
    </source>
</evidence>
<dbReference type="EMBL" id="CP021130">
    <property type="protein sequence ID" value="AWR87947.1"/>
    <property type="molecule type" value="Genomic_DNA"/>
</dbReference>
<evidence type="ECO:0008006" key="5">
    <source>
        <dbReference type="Google" id="ProtNLM"/>
    </source>
</evidence>
<accession>A0ABM6WL98</accession>
<keyword evidence="4" id="KW-1185">Reference proteome</keyword>
<name>A0ABM6WL98_9DEIN</name>
<reference evidence="3 4" key="1">
    <citation type="submission" date="2017-05" db="EMBL/GenBank/DDBJ databases">
        <title>Complete genome sequence of Meiothermus taiwanensis WR-220.</title>
        <authorList>
            <person name="Wu W.-L."/>
            <person name="Lo W.-S."/>
            <person name="Kuo C.-H."/>
            <person name="Wu S.-H."/>
        </authorList>
    </citation>
    <scope>NUCLEOTIDE SEQUENCE [LARGE SCALE GENOMIC DNA]</scope>
    <source>
        <strain evidence="3 4">WR-220</strain>
    </source>
</reference>
<keyword evidence="2" id="KW-0472">Membrane</keyword>
<feature type="transmembrane region" description="Helical" evidence="2">
    <location>
        <begin position="271"/>
        <end position="289"/>
    </location>
</feature>
<keyword evidence="2" id="KW-1133">Transmembrane helix</keyword>
<evidence type="ECO:0000256" key="2">
    <source>
        <dbReference type="SAM" id="Phobius"/>
    </source>
</evidence>
<protein>
    <recommendedName>
        <fullName evidence="5">YokE-like PH domain-containing protein</fullName>
    </recommendedName>
</protein>
<feature type="transmembrane region" description="Helical" evidence="2">
    <location>
        <begin position="244"/>
        <end position="265"/>
    </location>
</feature>
<keyword evidence="2" id="KW-0812">Transmembrane</keyword>
<feature type="region of interest" description="Disordered" evidence="1">
    <location>
        <begin position="114"/>
        <end position="236"/>
    </location>
</feature>
<evidence type="ECO:0000313" key="4">
    <source>
        <dbReference type="Proteomes" id="UP000263013"/>
    </source>
</evidence>